<dbReference type="STRING" id="235279.HH_1442"/>
<dbReference type="Pfam" id="PF10117">
    <property type="entry name" value="McrBC"/>
    <property type="match status" value="1"/>
</dbReference>
<evidence type="ECO:0000313" key="2">
    <source>
        <dbReference type="Proteomes" id="UP000002495"/>
    </source>
</evidence>
<dbReference type="PANTHER" id="PTHR38733:SF1">
    <property type="entry name" value="TYPE IV METHYL-DIRECTED RESTRICTION ENZYME ECOKMCRBC"/>
    <property type="match status" value="1"/>
</dbReference>
<organism evidence="1 2">
    <name type="scientific">Helicobacter hepaticus (strain ATCC 51449 / 3B1)</name>
    <dbReference type="NCBI Taxonomy" id="235279"/>
    <lineage>
        <taxon>Bacteria</taxon>
        <taxon>Pseudomonadati</taxon>
        <taxon>Campylobacterota</taxon>
        <taxon>Epsilonproteobacteria</taxon>
        <taxon>Campylobacterales</taxon>
        <taxon>Helicobacteraceae</taxon>
        <taxon>Helicobacter</taxon>
    </lineage>
</organism>
<proteinExistence type="predicted"/>
<dbReference type="AlphaFoldDB" id="Q7VG80"/>
<dbReference type="HOGENOM" id="CLU_048696_0_1_7"/>
<dbReference type="eggNOG" id="COG4268">
    <property type="taxonomic scope" value="Bacteria"/>
</dbReference>
<dbReference type="PANTHER" id="PTHR38733">
    <property type="entry name" value="PROTEIN MCRC"/>
    <property type="match status" value="1"/>
</dbReference>
<dbReference type="REBASE" id="7226">
    <property type="entry name" value="HheMcrBCP"/>
</dbReference>
<dbReference type="Proteomes" id="UP000002495">
    <property type="component" value="Chromosome"/>
</dbReference>
<dbReference type="EMBL" id="AE017125">
    <property type="protein sequence ID" value="AAP78039.1"/>
    <property type="molecule type" value="Genomic_DNA"/>
</dbReference>
<gene>
    <name evidence="1" type="ordered locus">HH_1442</name>
</gene>
<dbReference type="InterPro" id="IPR019292">
    <property type="entry name" value="McrC"/>
</dbReference>
<accession>Q7VG80</accession>
<dbReference type="KEGG" id="hhe:HH_1442"/>
<sequence length="485" mass="56813">MTKKTMKHKSLCIAEWQSFGVEDICEVLRNCQSTKTNEDLKNQAQKIFNELIEFAHAEGNHIFLKFAGKKLKAQNYVGLIQAKSGFCVEILPKTFRTAKKNEGFKIQNCTCKKTQDTTKQPQNMESNPPKCKVCEAKALLLKMLQSLKDSPFKQSHFAHLKLTKMPLLEIFILMFLQELEKLVKKGLKSDYIVCEENRNFLKGKLLFHQNLKLNFAHRERFFTSSDEFSVNIAPNRIIKSTLELLNTQNLSTNTSAKLMQMRFIFLDIPPSQSIDKDLSKCQNLGYFRNYKMILQWCEIFLKRKSFAPYQKDSKAYALLFDMNKLFESFVASEMKKWLCDMKLSYENKVFIEQIFRESKKDSYLKTQEKSKYLIVEGDKNRFLLNPDIVGYQKQTKETFFIADTKWKILSKEQQNYGVSQSDMYQIFAYLAKYQCNQGFLIYPKIEDCNDELENLELVFKPQLFTKAIAETNNIKPQVMLCFFSL</sequence>
<keyword evidence="2" id="KW-1185">Reference proteome</keyword>
<evidence type="ECO:0008006" key="3">
    <source>
        <dbReference type="Google" id="ProtNLM"/>
    </source>
</evidence>
<reference evidence="1 2" key="1">
    <citation type="journal article" date="2003" name="Proc. Natl. Acad. Sci. U.S.A.">
        <title>The complete genome sequence of the carcinogenic bacterium Helicobacter hepaticus.</title>
        <authorList>
            <person name="Suerbaum S."/>
            <person name="Josenhans C."/>
            <person name="Sterzenbach T."/>
            <person name="Drescher B."/>
            <person name="Brandt P."/>
            <person name="Bell M."/>
            <person name="Droege M."/>
            <person name="Fartmann B."/>
            <person name="Fischer H.-P."/>
            <person name="Ge Z."/>
            <person name="Hoerster A."/>
            <person name="Holland R."/>
            <person name="Klein K."/>
            <person name="Koenig J."/>
            <person name="Macko L."/>
            <person name="Mendz G.L."/>
            <person name="Nyakatura G."/>
            <person name="Schauer D.B."/>
            <person name="Shen Z."/>
            <person name="Weber J."/>
            <person name="Frosch M."/>
            <person name="Fox J.G."/>
        </authorList>
    </citation>
    <scope>NUCLEOTIDE SEQUENCE [LARGE SCALE GENOMIC DNA]</scope>
    <source>
        <strain evidence="2">ATCC 51449 / 3B1</strain>
    </source>
</reference>
<name>Q7VG80_HELHP</name>
<protein>
    <recommendedName>
        <fullName evidence="3">Restriction endonuclease</fullName>
    </recommendedName>
</protein>
<evidence type="ECO:0000313" key="1">
    <source>
        <dbReference type="EMBL" id="AAP78039.1"/>
    </source>
</evidence>